<name>A0A9P8HRF7_9HYPO</name>
<keyword evidence="2" id="KW-1185">Reference proteome</keyword>
<comment type="caution">
    <text evidence="1">The sequence shown here is derived from an EMBL/GenBank/DDBJ whole genome shotgun (WGS) entry which is preliminary data.</text>
</comment>
<dbReference type="Proteomes" id="UP000826573">
    <property type="component" value="Unassembled WGS sequence"/>
</dbReference>
<proteinExistence type="predicted"/>
<accession>A0A9P8HRF7</accession>
<protein>
    <submittedName>
        <fullName evidence="1">Uncharacterized protein</fullName>
    </submittedName>
</protein>
<sequence>MIVKLLAIGIEHFAPLVKQLTFEYKFTTIIFKLIRWPLVLMPYMDMCINEDRSSKWEHLINRLRSSYILPVNTGTFIAPNLRVNFVGIMLKRR</sequence>
<dbReference type="EMBL" id="JAIMJC010000003">
    <property type="protein sequence ID" value="KAH0528585.1"/>
    <property type="molecule type" value="Genomic_DNA"/>
</dbReference>
<reference evidence="1 2" key="1">
    <citation type="submission" date="2021-08" db="EMBL/GenBank/DDBJ databases">
        <title>The highly contiguous genome resource for Trichoderma semiorbis FJ059, a fungal antagonistic to plant pathogens.</title>
        <authorList>
            <person name="Liu T."/>
        </authorList>
    </citation>
    <scope>NUCLEOTIDE SEQUENCE [LARGE SCALE GENOMIC DNA]</scope>
    <source>
        <strain evidence="1 2">FJ059</strain>
    </source>
</reference>
<evidence type="ECO:0000313" key="2">
    <source>
        <dbReference type="Proteomes" id="UP000826573"/>
    </source>
</evidence>
<dbReference type="AlphaFoldDB" id="A0A9P8HRF7"/>
<evidence type="ECO:0000313" key="1">
    <source>
        <dbReference type="EMBL" id="KAH0528585.1"/>
    </source>
</evidence>
<organism evidence="1 2">
    <name type="scientific">Trichoderma semiorbis</name>
    <dbReference type="NCBI Taxonomy" id="1491008"/>
    <lineage>
        <taxon>Eukaryota</taxon>
        <taxon>Fungi</taxon>
        <taxon>Dikarya</taxon>
        <taxon>Ascomycota</taxon>
        <taxon>Pezizomycotina</taxon>
        <taxon>Sordariomycetes</taxon>
        <taxon>Hypocreomycetidae</taxon>
        <taxon>Hypocreales</taxon>
        <taxon>Hypocreaceae</taxon>
        <taxon>Trichoderma</taxon>
    </lineage>
</organism>
<gene>
    <name evidence="1" type="ORF">TsFJ059_003425</name>
</gene>